<dbReference type="PROSITE" id="PS00623">
    <property type="entry name" value="GMC_OXRED_1"/>
    <property type="match status" value="1"/>
</dbReference>
<evidence type="ECO:0000313" key="6">
    <source>
        <dbReference type="Proteomes" id="UP000249829"/>
    </source>
</evidence>
<evidence type="ECO:0000259" key="3">
    <source>
        <dbReference type="PROSITE" id="PS00623"/>
    </source>
</evidence>
<organism evidence="5 6">
    <name type="scientific">Aspergillus violaceofuscus (strain CBS 115571)</name>
    <dbReference type="NCBI Taxonomy" id="1450538"/>
    <lineage>
        <taxon>Eukaryota</taxon>
        <taxon>Fungi</taxon>
        <taxon>Dikarya</taxon>
        <taxon>Ascomycota</taxon>
        <taxon>Pezizomycotina</taxon>
        <taxon>Eurotiomycetes</taxon>
        <taxon>Eurotiomycetidae</taxon>
        <taxon>Eurotiales</taxon>
        <taxon>Aspergillaceae</taxon>
        <taxon>Aspergillus</taxon>
    </lineage>
</organism>
<dbReference type="EMBL" id="KZ825161">
    <property type="protein sequence ID" value="PYI17064.1"/>
    <property type="molecule type" value="Genomic_DNA"/>
</dbReference>
<evidence type="ECO:0000256" key="2">
    <source>
        <dbReference type="RuleBase" id="RU003968"/>
    </source>
</evidence>
<dbReference type="InterPro" id="IPR007867">
    <property type="entry name" value="GMC_OxRtase_C"/>
</dbReference>
<dbReference type="Pfam" id="PF05199">
    <property type="entry name" value="GMC_oxred_C"/>
    <property type="match status" value="1"/>
</dbReference>
<evidence type="ECO:0000256" key="1">
    <source>
        <dbReference type="ARBA" id="ARBA00010790"/>
    </source>
</evidence>
<dbReference type="PANTHER" id="PTHR11552">
    <property type="entry name" value="GLUCOSE-METHANOL-CHOLINE GMC OXIDOREDUCTASE"/>
    <property type="match status" value="1"/>
</dbReference>
<accession>A0A2V5H620</accession>
<dbReference type="Pfam" id="PF12311">
    <property type="entry name" value="DUF3632"/>
    <property type="match status" value="1"/>
</dbReference>
<dbReference type="SUPFAM" id="SSF54373">
    <property type="entry name" value="FAD-linked reductases, C-terminal domain"/>
    <property type="match status" value="1"/>
</dbReference>
<dbReference type="OMA" id="AHHFTGT"/>
<gene>
    <name evidence="5" type="ORF">BO99DRAFT_444992</name>
</gene>
<protein>
    <submittedName>
        <fullName evidence="5">FAD/NAD(P)-binding domain-containing protein</fullName>
    </submittedName>
</protein>
<dbReference type="Proteomes" id="UP000249829">
    <property type="component" value="Unassembled WGS sequence"/>
</dbReference>
<dbReference type="PANTHER" id="PTHR11552:SF210">
    <property type="entry name" value="GLUCOSE-METHANOL-CHOLINE OXIDOREDUCTASE N-TERMINAL DOMAIN-CONTAINING PROTEIN-RELATED"/>
    <property type="match status" value="1"/>
</dbReference>
<name>A0A2V5H620_ASPV1</name>
<dbReference type="STRING" id="1450538.A0A2V5H620"/>
<evidence type="ECO:0000313" key="5">
    <source>
        <dbReference type="EMBL" id="PYI17064.1"/>
    </source>
</evidence>
<dbReference type="InterPro" id="IPR022085">
    <property type="entry name" value="OpdG"/>
</dbReference>
<dbReference type="InterPro" id="IPR012132">
    <property type="entry name" value="GMC_OxRdtase"/>
</dbReference>
<dbReference type="AlphaFoldDB" id="A0A2V5H620"/>
<dbReference type="InterPro" id="IPR036188">
    <property type="entry name" value="FAD/NAD-bd_sf"/>
</dbReference>
<reference evidence="5 6" key="1">
    <citation type="submission" date="2018-02" db="EMBL/GenBank/DDBJ databases">
        <title>The genomes of Aspergillus section Nigri reveals drivers in fungal speciation.</title>
        <authorList>
            <consortium name="DOE Joint Genome Institute"/>
            <person name="Vesth T.C."/>
            <person name="Nybo J."/>
            <person name="Theobald S."/>
            <person name="Brandl J."/>
            <person name="Frisvad J.C."/>
            <person name="Nielsen K.F."/>
            <person name="Lyhne E.K."/>
            <person name="Kogle M.E."/>
            <person name="Kuo A."/>
            <person name="Riley R."/>
            <person name="Clum A."/>
            <person name="Nolan M."/>
            <person name="Lipzen A."/>
            <person name="Salamov A."/>
            <person name="Henrissat B."/>
            <person name="Wiebenga A."/>
            <person name="De vries R.P."/>
            <person name="Grigoriev I.V."/>
            <person name="Mortensen U.H."/>
            <person name="Andersen M.R."/>
            <person name="Baker S.E."/>
        </authorList>
    </citation>
    <scope>NUCLEOTIDE SEQUENCE [LARGE SCALE GENOMIC DNA]</scope>
    <source>
        <strain evidence="5 6">CBS 115571</strain>
    </source>
</reference>
<dbReference type="PROSITE" id="PS00624">
    <property type="entry name" value="GMC_OXRED_2"/>
    <property type="match status" value="1"/>
</dbReference>
<feature type="domain" description="Glucose-methanol-choline oxidoreductase N-terminal" evidence="4">
    <location>
        <begin position="535"/>
        <end position="549"/>
    </location>
</feature>
<dbReference type="GO" id="GO:0016614">
    <property type="term" value="F:oxidoreductase activity, acting on CH-OH group of donors"/>
    <property type="evidence" value="ECO:0007669"/>
    <property type="project" value="InterPro"/>
</dbReference>
<dbReference type="InterPro" id="IPR000172">
    <property type="entry name" value="GMC_OxRdtase_N"/>
</dbReference>
<keyword evidence="2" id="KW-0285">Flavoprotein</keyword>
<dbReference type="Pfam" id="PF00732">
    <property type="entry name" value="GMC_oxred_N"/>
    <property type="match status" value="1"/>
</dbReference>
<sequence>METFLKEFGSELLERPEVQALADLLQKPDVSPTAAVQQLLQAREIPPQKGDEPPSSNNAGNHAWFTMFPLVELASLTPAAQQAKLIEFVAQLQKTPVLDPVTGQPVTVADDLKLWTDLPYLRIYLADRSGFRYVKGKYPEAEAYPPAEVQEWENRNAFMAQLTAAAAELGHPMDLSLYGLYACRSAFEEEEGLGEEAVRAACIWFIHAGGRMWENCQARRGFGDPPQDPRFFDLPRWRRWEEGLRTASREFSRENCQVDTPPLEADYVIVGGGTSGLVLAARLSEGDSARSVIVLEAGKNLIDDPRVQTPALWTTLMGSEADWQYQSTPQAALGDRVIKEPQGKLLGGSSGINGQAFVAPTKAGIDGWEKLGAKGWTWANLSPYYRKVFTLQLPDEETRDHIGTSWVDPEVNGTSGPIKVSFPAVRQDPLCKAWVDTFRDMGNGVTGDPFSGVSTGGYSNLAAVDAETKTRSYATTGYGVPATQRPSVRILTNAVARRIRLVSGESRVTATGVEADIEGQATVIKAKREVILTAGALNTPKLLELSGIGGKAILDKFSIPVVIENPNVGENLQDHLMSGISFEVKPGVMTGDPLLRQEPDAVQTALQLYAEHKAGPMTEAKRAHLETFRGPPDARHEVIRDIYGASDAPTCSMFMFLAQANLHQDGKSFVGQELLPGNYLSLGLSQSLPFSRGTVHIASSDPDAPPTIDPRYFSNPLDLDIMARNLLDVERLRGLKPIADYLEVDGRRNHPDAFLTDLASAKKYLRDTATTTYHLCGTVAMLPREEGGVVDERLRVYGTTNLRVCDASIFPLIPAANIMSTVYAVAERAADIIKADA</sequence>
<evidence type="ECO:0000259" key="4">
    <source>
        <dbReference type="PROSITE" id="PS00624"/>
    </source>
</evidence>
<keyword evidence="6" id="KW-1185">Reference proteome</keyword>
<proteinExistence type="inferred from homology"/>
<dbReference type="GO" id="GO:0050660">
    <property type="term" value="F:flavin adenine dinucleotide binding"/>
    <property type="evidence" value="ECO:0007669"/>
    <property type="project" value="InterPro"/>
</dbReference>
<comment type="similarity">
    <text evidence="1 2">Belongs to the GMC oxidoreductase family.</text>
</comment>
<feature type="domain" description="Glucose-methanol-choline oxidoreductase N-terminal" evidence="3">
    <location>
        <begin position="343"/>
        <end position="366"/>
    </location>
</feature>
<keyword evidence="2" id="KW-0274">FAD</keyword>
<dbReference type="Gene3D" id="3.30.560.10">
    <property type="entry name" value="Glucose Oxidase, domain 3"/>
    <property type="match status" value="1"/>
</dbReference>
<dbReference type="Gene3D" id="3.50.50.60">
    <property type="entry name" value="FAD/NAD(P)-binding domain"/>
    <property type="match status" value="1"/>
</dbReference>
<dbReference type="SUPFAM" id="SSF51905">
    <property type="entry name" value="FAD/NAD(P)-binding domain"/>
    <property type="match status" value="1"/>
</dbReference>